<dbReference type="InterPro" id="IPR014016">
    <property type="entry name" value="UvrD-like_ATP-bd"/>
</dbReference>
<gene>
    <name evidence="15 19" type="primary">recB</name>
    <name evidence="19" type="ORF">EZ242_01065</name>
</gene>
<dbReference type="PROSITE" id="PS51198">
    <property type="entry name" value="UVRD_HELICASE_ATP_BIND"/>
    <property type="match status" value="1"/>
</dbReference>
<keyword evidence="7 15" id="KW-0269">Exonuclease</keyword>
<protein>
    <recommendedName>
        <fullName evidence="15">RecBCD enzyme subunit RecB</fullName>
        <ecNumber evidence="15">3.1.11.5</ecNumber>
        <ecNumber evidence="15">5.6.2.4</ecNumber>
    </recommendedName>
    <alternativeName>
        <fullName evidence="15">DNA 3'-5' helicase subunit RecB</fullName>
    </alternativeName>
    <alternativeName>
        <fullName evidence="15">Exonuclease V subunit RecB</fullName>
        <shortName evidence="15">ExoV subunit RecB</shortName>
    </alternativeName>
    <alternativeName>
        <fullName evidence="15">Helicase/nuclease RecBCD subunit RecB</fullName>
    </alternativeName>
</protein>
<keyword evidence="3 15" id="KW-0547">Nucleotide-binding</keyword>
<dbReference type="Proteomes" id="UP000297564">
    <property type="component" value="Unassembled WGS sequence"/>
</dbReference>
<dbReference type="InterPro" id="IPR038726">
    <property type="entry name" value="PDDEXK_AddAB-type"/>
</dbReference>
<dbReference type="SUPFAM" id="SSF52540">
    <property type="entry name" value="P-loop containing nucleoside triphosphate hydrolases"/>
    <property type="match status" value="1"/>
</dbReference>
<dbReference type="EC" id="3.1.11.5" evidence="15"/>
<dbReference type="CDD" id="cd22352">
    <property type="entry name" value="RecB_C-like"/>
    <property type="match status" value="1"/>
</dbReference>
<evidence type="ECO:0000256" key="2">
    <source>
        <dbReference type="ARBA" id="ARBA00022723"/>
    </source>
</evidence>
<keyword evidence="6 15" id="KW-0347">Helicase</keyword>
<dbReference type="Gene3D" id="1.10.3170.10">
    <property type="entry name" value="Recbcd, chain B, domain 2"/>
    <property type="match status" value="1"/>
</dbReference>
<feature type="region of interest" description="Nuclease activity, interacts with RecD and RecA" evidence="15">
    <location>
        <begin position="908"/>
        <end position="1202"/>
    </location>
</feature>
<feature type="domain" description="UvrD-like helicase ATP-binding" evidence="17">
    <location>
        <begin position="1"/>
        <end position="461"/>
    </location>
</feature>
<evidence type="ECO:0000256" key="5">
    <source>
        <dbReference type="ARBA" id="ARBA00022801"/>
    </source>
</evidence>
<evidence type="ECO:0000256" key="12">
    <source>
        <dbReference type="ARBA" id="ARBA00023235"/>
    </source>
</evidence>
<keyword evidence="9 15" id="KW-0460">Magnesium</keyword>
<feature type="active site" description="For nuclease activity" evidence="15">
    <location>
        <position position="1106"/>
    </location>
</feature>
<evidence type="ECO:0000259" key="18">
    <source>
        <dbReference type="PROSITE" id="PS51217"/>
    </source>
</evidence>
<sequence>MDPLRFALRGSQLVEASAGTGKTFTIGALYLRLVLGHGGEAAFDRPLDPPQILVVTFTEAATQELRDRIRHRLAEGAAAFRLAPGEVAPAGGTPDLLHELRASYPPARWPECARRLQQAAEWMDEAAISTIHGWCQRMLREHAFDSASLFSQTLQPDTEALMQEAVRDWWRSFVYPLPPAQALAVADWWPQPEALAGAVRKLLVHRELLAPGAAPAQALREAGEEAGERLAEWKRPWARWVGELSGLIEGAVAERRLNGQKLGRRKAWLEALREWAEGDARAPALTETAYARLTPGGLDEALLGGPPLRHPALDDLASLPARLATLPDGRLPVQHHAVHWVAERLALEKCRRAEMGFDDMLVQLDAALRRPGQGERLARSIREQFPAALIDEFQDTDALQYRIFDAIYGVRENRPQQALVLIGDPKQAIYSFRGADIHSYLAARADTEGRHSTLGTNFRGAEAMVRTVNHLFSRAEARADGEGAFLFAGPAGNPLPFLPVRAQGRAEAWHVEGQAAPALTFWWHEAEDTRALAAACAAEVLRLLRLGRAGQAGFQRPGAPLAPVRPGDMAVLVNTGREAQAVRAALRRAGVRSVYLSDQDSVFRSEAAADVQRLLAACAAPDDERLLRAALASPLLGLDWTALDRLGTDEAAWEEAVLQFRRLHEQWRRQGVLPMLRRLLHDFGVPRRLLAGGDERRLTDVLHLAELLQEASTRLEGEHALLRFLHEQRGEPGPGGQDDRILRLESDAELLKVVTVHKSKGLEYPLVFLPFGCSFRPVKAADLPIRWHEGGRLRLSLAPDDAQLAAADRERLAEDLRKLYVALTRARHATWIGVAPVREPHRSALGRLLVGAGPFEADALQVALRTLPGECEGIAVAPAPAAPAERFEEPAPLRRWAPEPPLPAPRPPWWVASYSRLRMQGEDPYEELAAPETAGEDTFLEAGEAAVPGARPAGADPAIELHGLPRGASTGTFLHGLLEWAGREGFGRLAEQPALVRAEVERRCRARGWQAHAPLMADWLAGWLRTPLVLPGAAPTAPRDLRHYQVEMEFWFATARVDAGALDRLVRRHQLPGEPRPALAPQALHGMFKGFIDLVFEHAGRWWVADYKSNALGEHDADYDAAALRREVLRHRYELQYVLYVFALHRHLRARLPGYDYERHVGGAAYLFLRGHAGPVRGLHADRPPRALIEALDALFAGEARP</sequence>
<evidence type="ECO:0000256" key="15">
    <source>
        <dbReference type="HAMAP-Rule" id="MF_01485"/>
    </source>
</evidence>
<keyword evidence="12 15" id="KW-0413">Isomerase</keyword>
<keyword evidence="20" id="KW-1185">Reference proteome</keyword>
<dbReference type="InterPro" id="IPR014017">
    <property type="entry name" value="DNA_helicase_UvrD-like_C"/>
</dbReference>
<dbReference type="GO" id="GO:0003677">
    <property type="term" value="F:DNA binding"/>
    <property type="evidence" value="ECO:0007669"/>
    <property type="project" value="UniProtKB-UniRule"/>
</dbReference>
<comment type="cofactor">
    <cofactor evidence="15">
        <name>Mg(2+)</name>
        <dbReference type="ChEBI" id="CHEBI:18420"/>
    </cofactor>
    <text evidence="15">Binds 1 Mg(2+) ion per subunit.</text>
</comment>
<dbReference type="Pfam" id="PF00580">
    <property type="entry name" value="UvrD-helicase"/>
    <property type="match status" value="2"/>
</dbReference>
<dbReference type="GO" id="GO:0005829">
    <property type="term" value="C:cytosol"/>
    <property type="evidence" value="ECO:0007669"/>
    <property type="project" value="TreeGrafter"/>
</dbReference>
<comment type="miscellaneous">
    <text evidence="15">In the RecBCD complex, RecB has a slow 3'-5' helicase, an exonuclease activity and loads RecA onto ssDNA, RecD has a fast 5'-3' helicase activity, while RecC stimulates the ATPase and processivity of the RecB helicase and contributes to recognition of the Chi site.</text>
</comment>
<dbReference type="GO" id="GO:0000287">
    <property type="term" value="F:magnesium ion binding"/>
    <property type="evidence" value="ECO:0007669"/>
    <property type="project" value="UniProtKB-UniRule"/>
</dbReference>
<dbReference type="Gene3D" id="3.40.50.300">
    <property type="entry name" value="P-loop containing nucleotide triphosphate hydrolases"/>
    <property type="match status" value="2"/>
</dbReference>
<evidence type="ECO:0000256" key="1">
    <source>
        <dbReference type="ARBA" id="ARBA00022722"/>
    </source>
</evidence>
<feature type="binding site" evidence="15">
    <location>
        <position position="975"/>
    </location>
    <ligand>
        <name>Mg(2+)</name>
        <dbReference type="ChEBI" id="CHEBI:18420"/>
    </ligand>
</feature>
<name>A0A4Z0C4G3_9BURK</name>
<feature type="domain" description="UvrD-like helicase C-terminal" evidence="18">
    <location>
        <begin position="485"/>
        <end position="761"/>
    </location>
</feature>
<evidence type="ECO:0000256" key="11">
    <source>
        <dbReference type="ARBA" id="ARBA00023204"/>
    </source>
</evidence>
<comment type="caution">
    <text evidence="19">The sequence shown here is derived from an EMBL/GenBank/DDBJ whole genome shotgun (WGS) entry which is preliminary data.</text>
</comment>
<keyword evidence="8 15" id="KW-0067">ATP-binding</keyword>
<dbReference type="GO" id="GO:0009338">
    <property type="term" value="C:exodeoxyribonuclease V complex"/>
    <property type="evidence" value="ECO:0007669"/>
    <property type="project" value="TreeGrafter"/>
</dbReference>
<dbReference type="GO" id="GO:0008854">
    <property type="term" value="F:exodeoxyribonuclease V activity"/>
    <property type="evidence" value="ECO:0007669"/>
    <property type="project" value="UniProtKB-EC"/>
</dbReference>
<feature type="binding site" evidence="15">
    <location>
        <position position="1093"/>
    </location>
    <ligand>
        <name>Mg(2+)</name>
        <dbReference type="ChEBI" id="CHEBI:18420"/>
    </ligand>
</feature>
<dbReference type="PANTHER" id="PTHR11070">
    <property type="entry name" value="UVRD / RECB / PCRA DNA HELICASE FAMILY MEMBER"/>
    <property type="match status" value="1"/>
</dbReference>
<keyword evidence="2 15" id="KW-0479">Metal-binding</keyword>
<dbReference type="EMBL" id="SMLL01000001">
    <property type="protein sequence ID" value="TFZ05065.1"/>
    <property type="molecule type" value="Genomic_DNA"/>
</dbReference>
<dbReference type="GO" id="GO:0000724">
    <property type="term" value="P:double-strand break repair via homologous recombination"/>
    <property type="evidence" value="ECO:0007669"/>
    <property type="project" value="UniProtKB-UniRule"/>
</dbReference>
<comment type="subunit">
    <text evidence="15">Heterotrimer of RecB, RecC and RecD. All subunits contribute to DNA-binding. Interacts with RecA.</text>
</comment>
<comment type="catalytic activity">
    <reaction evidence="14 15">
        <text>ATP + H2O = ADP + phosphate + H(+)</text>
        <dbReference type="Rhea" id="RHEA:13065"/>
        <dbReference type="ChEBI" id="CHEBI:15377"/>
        <dbReference type="ChEBI" id="CHEBI:15378"/>
        <dbReference type="ChEBI" id="CHEBI:30616"/>
        <dbReference type="ChEBI" id="CHEBI:43474"/>
        <dbReference type="ChEBI" id="CHEBI:456216"/>
        <dbReference type="EC" id="5.6.2.4"/>
    </reaction>
</comment>
<comment type="similarity">
    <text evidence="15">Belongs to the helicase family. UvrD subfamily.</text>
</comment>
<dbReference type="InterPro" id="IPR027417">
    <property type="entry name" value="P-loop_NTPase"/>
</dbReference>
<comment type="domain">
    <text evidence="15">The C-terminal domain has nuclease activity and interacts with RecD. It interacts with RecA, facilitating its loading onto ssDNA.</text>
</comment>
<evidence type="ECO:0000259" key="17">
    <source>
        <dbReference type="PROSITE" id="PS51198"/>
    </source>
</evidence>
<dbReference type="GO" id="GO:0016887">
    <property type="term" value="F:ATP hydrolysis activity"/>
    <property type="evidence" value="ECO:0007669"/>
    <property type="project" value="RHEA"/>
</dbReference>
<evidence type="ECO:0000256" key="16">
    <source>
        <dbReference type="PROSITE-ProRule" id="PRU00560"/>
    </source>
</evidence>
<dbReference type="Gene3D" id="1.10.486.10">
    <property type="entry name" value="PCRA, domain 4"/>
    <property type="match status" value="1"/>
</dbReference>
<keyword evidence="5 15" id="KW-0378">Hydrolase</keyword>
<comment type="catalytic activity">
    <reaction evidence="15">
        <text>Exonucleolytic cleavage (in the presence of ATP) in either 5'- to 3'- or 3'- to 5'-direction to yield 5'-phosphooligonucleotides.</text>
        <dbReference type="EC" id="3.1.11.5"/>
    </reaction>
</comment>
<reference evidence="19 20" key="1">
    <citation type="submission" date="2019-03" db="EMBL/GenBank/DDBJ databases">
        <title>Ramlibacter rhizophilus CCTCC AB2015357, whole genome shotgun sequence.</title>
        <authorList>
            <person name="Zhang X."/>
            <person name="Feng G."/>
            <person name="Zhu H."/>
        </authorList>
    </citation>
    <scope>NUCLEOTIDE SEQUENCE [LARGE SCALE GENOMIC DNA]</scope>
    <source>
        <strain evidence="19 20">CCTCC AB2015357</strain>
    </source>
</reference>
<dbReference type="SUPFAM" id="SSF52980">
    <property type="entry name" value="Restriction endonuclease-like"/>
    <property type="match status" value="1"/>
</dbReference>
<evidence type="ECO:0000313" key="20">
    <source>
        <dbReference type="Proteomes" id="UP000297564"/>
    </source>
</evidence>
<dbReference type="InterPro" id="IPR011604">
    <property type="entry name" value="PDDEXK-like_dom_sf"/>
</dbReference>
<evidence type="ECO:0000256" key="6">
    <source>
        <dbReference type="ARBA" id="ARBA00022806"/>
    </source>
</evidence>
<evidence type="ECO:0000256" key="10">
    <source>
        <dbReference type="ARBA" id="ARBA00023125"/>
    </source>
</evidence>
<keyword evidence="4 15" id="KW-0227">DNA damage</keyword>
<feature type="binding site" evidence="16">
    <location>
        <begin position="16"/>
        <end position="23"/>
    </location>
    <ligand>
        <name>ATP</name>
        <dbReference type="ChEBI" id="CHEBI:30616"/>
    </ligand>
</feature>
<evidence type="ECO:0000256" key="14">
    <source>
        <dbReference type="ARBA" id="ARBA00048988"/>
    </source>
</evidence>
<dbReference type="HAMAP" id="MF_01485">
    <property type="entry name" value="RecB"/>
    <property type="match status" value="1"/>
</dbReference>
<comment type="catalytic activity">
    <reaction evidence="13 15">
        <text>Couples ATP hydrolysis with the unwinding of duplex DNA by translocating in the 3'-5' direction.</text>
        <dbReference type="EC" id="5.6.2.4"/>
    </reaction>
</comment>
<dbReference type="PANTHER" id="PTHR11070:SF23">
    <property type="entry name" value="RECBCD ENZYME SUBUNIT RECB"/>
    <property type="match status" value="1"/>
</dbReference>
<dbReference type="InterPro" id="IPR011335">
    <property type="entry name" value="Restrct_endonuc-II-like"/>
</dbReference>
<evidence type="ECO:0000256" key="7">
    <source>
        <dbReference type="ARBA" id="ARBA00022839"/>
    </source>
</evidence>
<keyword evidence="10 15" id="KW-0238">DNA-binding</keyword>
<dbReference type="InterPro" id="IPR004586">
    <property type="entry name" value="RecB"/>
</dbReference>
<dbReference type="PROSITE" id="PS51217">
    <property type="entry name" value="UVRD_HELICASE_CTER"/>
    <property type="match status" value="1"/>
</dbReference>
<keyword evidence="11 15" id="KW-0234">DNA repair</keyword>
<comment type="domain">
    <text evidence="15">The N-terminal DNA-binding domain is a ssDNA-dependent ATPase and has ATP-dependent 3'-5' helicase function. This domain interacts with RecC.</text>
</comment>
<accession>A0A4Z0C4G3</accession>
<dbReference type="Pfam" id="PF13361">
    <property type="entry name" value="UvrD_C"/>
    <property type="match status" value="1"/>
</dbReference>
<organism evidence="19 20">
    <name type="scientific">Ramlibacter rhizophilus</name>
    <dbReference type="NCBI Taxonomy" id="1781167"/>
    <lineage>
        <taxon>Bacteria</taxon>
        <taxon>Pseudomonadati</taxon>
        <taxon>Pseudomonadota</taxon>
        <taxon>Betaproteobacteria</taxon>
        <taxon>Burkholderiales</taxon>
        <taxon>Comamonadaceae</taxon>
        <taxon>Ramlibacter</taxon>
    </lineage>
</organism>
<dbReference type="Pfam" id="PF12705">
    <property type="entry name" value="PDDEXK_1"/>
    <property type="match status" value="1"/>
</dbReference>
<feature type="region of interest" description="DNA-binding and helicase activity, interacts with RecC" evidence="15">
    <location>
        <begin position="1"/>
        <end position="861"/>
    </location>
</feature>
<feature type="binding site" evidence="15">
    <location>
        <position position="1106"/>
    </location>
    <ligand>
        <name>Mg(2+)</name>
        <dbReference type="ChEBI" id="CHEBI:18420"/>
    </ligand>
</feature>
<evidence type="ECO:0000313" key="19">
    <source>
        <dbReference type="EMBL" id="TFZ05065.1"/>
    </source>
</evidence>
<proteinExistence type="inferred from homology"/>
<evidence type="ECO:0000256" key="13">
    <source>
        <dbReference type="ARBA" id="ARBA00034617"/>
    </source>
</evidence>
<dbReference type="AlphaFoldDB" id="A0A4Z0C4G3"/>
<evidence type="ECO:0000256" key="9">
    <source>
        <dbReference type="ARBA" id="ARBA00022842"/>
    </source>
</evidence>
<dbReference type="Gene3D" id="3.90.320.10">
    <property type="match status" value="1"/>
</dbReference>
<dbReference type="GO" id="GO:0043138">
    <property type="term" value="F:3'-5' DNA helicase activity"/>
    <property type="evidence" value="ECO:0007669"/>
    <property type="project" value="UniProtKB-UniRule"/>
</dbReference>
<evidence type="ECO:0000256" key="4">
    <source>
        <dbReference type="ARBA" id="ARBA00022763"/>
    </source>
</evidence>
<comment type="function">
    <text evidence="15">A helicase/nuclease that prepares dsDNA breaks (DSB) for recombinational DNA repair. Binds to DSBs and unwinds DNA via a highly rapid and processive ATP-dependent bidirectional helicase activity. Unwinds dsDNA until it encounters a Chi (crossover hotspot instigator) sequence from the 3' direction. Cuts ssDNA a few nucleotides 3' to the Chi site. The properties and activities of the enzyme are changed at Chi. The Chi-altered holoenzyme produces a long 3'-ssDNA overhang and facilitates RecA-binding to the ssDNA for homologous DNA recombination and repair. Holoenzyme degrades any linearized DNA that is unable to undergo homologous recombination. In the holoenzyme this subunit contributes ATPase, 3'-5' helicase, exonuclease activity and loads RecA onto ssDNA.</text>
</comment>
<dbReference type="GO" id="GO:0005524">
    <property type="term" value="F:ATP binding"/>
    <property type="evidence" value="ECO:0007669"/>
    <property type="project" value="UniProtKB-UniRule"/>
</dbReference>
<dbReference type="OrthoDB" id="5905204at2"/>
<keyword evidence="1 15" id="KW-0540">Nuclease</keyword>
<dbReference type="InterPro" id="IPR000212">
    <property type="entry name" value="DNA_helicase_UvrD/REP"/>
</dbReference>
<dbReference type="NCBIfam" id="TIGR00609">
    <property type="entry name" value="recB"/>
    <property type="match status" value="1"/>
</dbReference>
<evidence type="ECO:0000256" key="3">
    <source>
        <dbReference type="ARBA" id="ARBA00022741"/>
    </source>
</evidence>
<evidence type="ECO:0000256" key="8">
    <source>
        <dbReference type="ARBA" id="ARBA00022840"/>
    </source>
</evidence>
<dbReference type="EC" id="5.6.2.4" evidence="15"/>